<protein>
    <recommendedName>
        <fullName evidence="8">Dihydropteridine reductase</fullName>
        <ecNumber evidence="7">1.5.1.34</ecNumber>
    </recommendedName>
    <alternativeName>
        <fullName evidence="10">HDHPR</fullName>
    </alternativeName>
    <alternativeName>
        <fullName evidence="9">Quinoid dihydropteridine reductase</fullName>
    </alternativeName>
</protein>
<comment type="catalytic activity">
    <reaction evidence="12">
        <text>5,6,7,8-tetrahydropteridine + NAD(+) = 6,7-dihydropteridine + NADH + H(+)</text>
        <dbReference type="Rhea" id="RHEA:17869"/>
        <dbReference type="ChEBI" id="CHEBI:15378"/>
        <dbReference type="ChEBI" id="CHEBI:28889"/>
        <dbReference type="ChEBI" id="CHEBI:30156"/>
        <dbReference type="ChEBI" id="CHEBI:57540"/>
        <dbReference type="ChEBI" id="CHEBI:57945"/>
        <dbReference type="EC" id="1.5.1.34"/>
    </reaction>
    <physiologicalReaction direction="right-to-left" evidence="12">
        <dbReference type="Rhea" id="RHEA:17871"/>
    </physiologicalReaction>
</comment>
<comment type="catalytic activity">
    <reaction evidence="11">
        <text>5,6,7,8-tetrahydropteridine + NADP(+) = 6,7-dihydropteridine + NADPH + H(+)</text>
        <dbReference type="Rhea" id="RHEA:17865"/>
        <dbReference type="ChEBI" id="CHEBI:15378"/>
        <dbReference type="ChEBI" id="CHEBI:28889"/>
        <dbReference type="ChEBI" id="CHEBI:30156"/>
        <dbReference type="ChEBI" id="CHEBI:57783"/>
        <dbReference type="ChEBI" id="CHEBI:58349"/>
        <dbReference type="EC" id="1.5.1.34"/>
    </reaction>
    <physiologicalReaction direction="right-to-left" evidence="11">
        <dbReference type="Rhea" id="RHEA:17867"/>
    </physiologicalReaction>
</comment>
<keyword evidence="5" id="KW-0783">Tetrahydrobiopterin biosynthesis</keyword>
<proteinExistence type="inferred from homology"/>
<keyword evidence="4" id="KW-0560">Oxidoreductase</keyword>
<evidence type="ECO:0000256" key="11">
    <source>
        <dbReference type="ARBA" id="ARBA00047429"/>
    </source>
</evidence>
<dbReference type="FunFam" id="3.40.50.720:FF:000157">
    <property type="entry name" value="Quinoid dihydropteridine reductase"/>
    <property type="match status" value="1"/>
</dbReference>
<organism evidence="13">
    <name type="scientific">Centruroides hentzi</name>
    <dbReference type="NCBI Taxonomy" id="88313"/>
    <lineage>
        <taxon>Eukaryota</taxon>
        <taxon>Metazoa</taxon>
        <taxon>Ecdysozoa</taxon>
        <taxon>Arthropoda</taxon>
        <taxon>Chelicerata</taxon>
        <taxon>Arachnida</taxon>
        <taxon>Scorpiones</taxon>
        <taxon>Buthida</taxon>
        <taxon>Buthoidea</taxon>
        <taxon>Buthidae</taxon>
        <taxon>Centruroides</taxon>
    </lineage>
</organism>
<dbReference type="PANTHER" id="PTHR15104">
    <property type="entry name" value="DIHYDROPTERIDINE REDUCTASE"/>
    <property type="match status" value="1"/>
</dbReference>
<dbReference type="InterPro" id="IPR036291">
    <property type="entry name" value="NAD(P)-bd_dom_sf"/>
</dbReference>
<evidence type="ECO:0000313" key="13">
    <source>
        <dbReference type="EMBL" id="MBW20090.1"/>
    </source>
</evidence>
<evidence type="ECO:0000256" key="9">
    <source>
        <dbReference type="ARBA" id="ARBA00041348"/>
    </source>
</evidence>
<evidence type="ECO:0000256" key="8">
    <source>
        <dbReference type="ARBA" id="ARBA00039520"/>
    </source>
</evidence>
<accession>A0A2I9LNX5</accession>
<evidence type="ECO:0000256" key="2">
    <source>
        <dbReference type="ARBA" id="ARBA00011738"/>
    </source>
</evidence>
<dbReference type="GO" id="GO:0070402">
    <property type="term" value="F:NADPH binding"/>
    <property type="evidence" value="ECO:0007669"/>
    <property type="project" value="TreeGrafter"/>
</dbReference>
<dbReference type="EC" id="1.5.1.34" evidence="7"/>
<sequence>MAAPVNRVLIYGGKGALGSCCVSYFRSKNWWVGSIDLSANDEANENVVVKPSNNWTDQENEVVSGVEKMLNGEKVDAVICVAGGWKGGNAASKDLVGSSDLMWKQSVWTSVISAELAAKYLKNGGLLTLTGAKAALEGTPGMIGYGLAKAAIHQLVDSLASSKSGLPPNSHSLAILPITLDTPMNRKFMPDADHSKWTPLPFVAELLFNWATGKERPTNGSLVQLVTNDSNTDLITA</sequence>
<evidence type="ECO:0000256" key="7">
    <source>
        <dbReference type="ARBA" id="ARBA00039153"/>
    </source>
</evidence>
<dbReference type="Gene3D" id="3.40.50.720">
    <property type="entry name" value="NAD(P)-binding Rossmann-like Domain"/>
    <property type="match status" value="1"/>
</dbReference>
<evidence type="ECO:0000256" key="1">
    <source>
        <dbReference type="ARBA" id="ARBA00006484"/>
    </source>
</evidence>
<comment type="subunit">
    <text evidence="2">Homodimer.</text>
</comment>
<dbReference type="GO" id="GO:0006559">
    <property type="term" value="P:L-phenylalanine catabolic process"/>
    <property type="evidence" value="ECO:0007669"/>
    <property type="project" value="TreeGrafter"/>
</dbReference>
<dbReference type="GO" id="GO:0004155">
    <property type="term" value="F:6,7-dihydropteridine reductase activity"/>
    <property type="evidence" value="ECO:0007669"/>
    <property type="project" value="UniProtKB-EC"/>
</dbReference>
<evidence type="ECO:0000256" key="4">
    <source>
        <dbReference type="ARBA" id="ARBA00023002"/>
    </source>
</evidence>
<evidence type="ECO:0000256" key="12">
    <source>
        <dbReference type="ARBA" id="ARBA00047536"/>
    </source>
</evidence>
<comment type="function">
    <text evidence="6">Catalyzes the conversion of quinonoid dihydrobiopterin into tetrahydrobiopterin.</text>
</comment>
<comment type="similarity">
    <text evidence="1">Belongs to the short-chain dehydrogenases/reductases (SDR) family.</text>
</comment>
<dbReference type="PANTHER" id="PTHR15104:SF0">
    <property type="entry name" value="DIHYDROPTERIDINE REDUCTASE"/>
    <property type="match status" value="1"/>
</dbReference>
<dbReference type="SUPFAM" id="SSF51735">
    <property type="entry name" value="NAD(P)-binding Rossmann-fold domains"/>
    <property type="match status" value="1"/>
</dbReference>
<evidence type="ECO:0000256" key="10">
    <source>
        <dbReference type="ARBA" id="ARBA00042518"/>
    </source>
</evidence>
<dbReference type="GO" id="GO:0005737">
    <property type="term" value="C:cytoplasm"/>
    <property type="evidence" value="ECO:0007669"/>
    <property type="project" value="TreeGrafter"/>
</dbReference>
<dbReference type="EMBL" id="GFWZ01000100">
    <property type="protein sequence ID" value="MBW20090.1"/>
    <property type="molecule type" value="Transcribed_RNA"/>
</dbReference>
<evidence type="ECO:0000256" key="5">
    <source>
        <dbReference type="ARBA" id="ARBA00023007"/>
    </source>
</evidence>
<dbReference type="GO" id="GO:0070404">
    <property type="term" value="F:NADH binding"/>
    <property type="evidence" value="ECO:0007669"/>
    <property type="project" value="TreeGrafter"/>
</dbReference>
<dbReference type="CDD" id="cd05334">
    <property type="entry name" value="DHPR_SDR_c_like"/>
    <property type="match status" value="1"/>
</dbReference>
<keyword evidence="3" id="KW-0521">NADP</keyword>
<evidence type="ECO:0000256" key="6">
    <source>
        <dbReference type="ARBA" id="ARBA00037099"/>
    </source>
</evidence>
<evidence type="ECO:0000256" key="3">
    <source>
        <dbReference type="ARBA" id="ARBA00022857"/>
    </source>
</evidence>
<reference evidence="13" key="1">
    <citation type="journal article" date="2017" name="Toxicon">
        <title>Venom-gland transcriptomics and venom proteomics of the Hentz striped scorpion (Centruroides hentzi; Buthidae) reveal high toxin diversity in a harmless member of a lethal family.</title>
        <authorList>
            <person name="Ward M.J."/>
            <person name="Ellsworth S.A."/>
            <person name="Rokyta D.R."/>
        </authorList>
    </citation>
    <scope>NUCLEOTIDE SEQUENCE</scope>
    <source>
        <tissue evidence="13">Venom gland</tissue>
    </source>
</reference>
<dbReference type="GO" id="GO:0006729">
    <property type="term" value="P:tetrahydrobiopterin biosynthetic process"/>
    <property type="evidence" value="ECO:0007669"/>
    <property type="project" value="UniProtKB-KW"/>
</dbReference>
<name>A0A2I9LNX5_9SCOR</name>
<dbReference type="AlphaFoldDB" id="A0A2I9LNX5"/>